<feature type="transmembrane region" description="Helical" evidence="18">
    <location>
        <begin position="58"/>
        <end position="79"/>
    </location>
</feature>
<keyword evidence="11 18" id="KW-1133">Transmembrane helix</keyword>
<reference evidence="20" key="3">
    <citation type="journal article" date="2008" name="BMC Evol. Biol.">
        <title>Evolution of gastropod mitochondrial genome arrangements.</title>
        <authorList>
            <person name="Grande C."/>
            <person name="Templado J."/>
            <person name="Zardoya R."/>
        </authorList>
    </citation>
    <scope>NUCLEOTIDE SEQUENCE</scope>
</reference>
<keyword evidence="12" id="KW-0520">NAD</keyword>
<feature type="transmembrane region" description="Helical" evidence="18">
    <location>
        <begin position="148"/>
        <end position="165"/>
    </location>
</feature>
<feature type="transmembrane region" description="Helical" evidence="18">
    <location>
        <begin position="290"/>
        <end position="309"/>
    </location>
</feature>
<feature type="transmembrane region" description="Helical" evidence="18">
    <location>
        <begin position="34"/>
        <end position="52"/>
    </location>
</feature>
<protein>
    <recommendedName>
        <fullName evidence="4">NADH-ubiquinone oxidoreductase chain 2</fullName>
        <ecNumber evidence="3">7.1.1.2</ecNumber>
    </recommendedName>
    <alternativeName>
        <fullName evidence="16">NADH dehydrogenase subunit 2</fullName>
    </alternativeName>
</protein>
<comment type="similarity">
    <text evidence="2">Belongs to the complex I subunit 2 family.</text>
</comment>
<evidence type="ECO:0000256" key="1">
    <source>
        <dbReference type="ARBA" id="ARBA00004448"/>
    </source>
</evidence>
<feature type="transmembrane region" description="Helical" evidence="18">
    <location>
        <begin position="225"/>
        <end position="244"/>
    </location>
</feature>
<keyword evidence="7 18" id="KW-0812">Transmembrane</keyword>
<comment type="catalytic activity">
    <reaction evidence="17">
        <text>a ubiquinone + NADH + 5 H(+)(in) = a ubiquinol + NAD(+) + 4 H(+)(out)</text>
        <dbReference type="Rhea" id="RHEA:29091"/>
        <dbReference type="Rhea" id="RHEA-COMP:9565"/>
        <dbReference type="Rhea" id="RHEA-COMP:9566"/>
        <dbReference type="ChEBI" id="CHEBI:15378"/>
        <dbReference type="ChEBI" id="CHEBI:16389"/>
        <dbReference type="ChEBI" id="CHEBI:17976"/>
        <dbReference type="ChEBI" id="CHEBI:57540"/>
        <dbReference type="ChEBI" id="CHEBI:57945"/>
        <dbReference type="EC" id="7.1.1.2"/>
    </reaction>
</comment>
<proteinExistence type="inferred from homology"/>
<evidence type="ECO:0000256" key="4">
    <source>
        <dbReference type="ARBA" id="ARBA00021008"/>
    </source>
</evidence>
<dbReference type="GO" id="GO:0008137">
    <property type="term" value="F:NADH dehydrogenase (ubiquinone) activity"/>
    <property type="evidence" value="ECO:0007669"/>
    <property type="project" value="UniProtKB-EC"/>
</dbReference>
<evidence type="ECO:0000256" key="7">
    <source>
        <dbReference type="ARBA" id="ARBA00022692"/>
    </source>
</evidence>
<keyword evidence="9" id="KW-1278">Translocase</keyword>
<keyword evidence="5" id="KW-0813">Transport</keyword>
<keyword evidence="6" id="KW-0679">Respiratory chain</keyword>
<dbReference type="Pfam" id="PF00361">
    <property type="entry name" value="Proton_antipo_M"/>
    <property type="match status" value="1"/>
</dbReference>
<evidence type="ECO:0000256" key="18">
    <source>
        <dbReference type="SAM" id="Phobius"/>
    </source>
</evidence>
<dbReference type="PANTHER" id="PTHR46552:SF1">
    <property type="entry name" value="NADH-UBIQUINONE OXIDOREDUCTASE CHAIN 2"/>
    <property type="match status" value="1"/>
</dbReference>
<evidence type="ECO:0000256" key="14">
    <source>
        <dbReference type="ARBA" id="ARBA00023128"/>
    </source>
</evidence>
<gene>
    <name evidence="20" type="primary">nad2</name>
</gene>
<evidence type="ECO:0000313" key="20">
    <source>
        <dbReference type="EMBL" id="ACE62833.1"/>
    </source>
</evidence>
<evidence type="ECO:0000256" key="6">
    <source>
        <dbReference type="ARBA" id="ARBA00022660"/>
    </source>
</evidence>
<dbReference type="PANTHER" id="PTHR46552">
    <property type="entry name" value="NADH-UBIQUINONE OXIDOREDUCTASE CHAIN 2"/>
    <property type="match status" value="1"/>
</dbReference>
<evidence type="ECO:0000256" key="11">
    <source>
        <dbReference type="ARBA" id="ARBA00022989"/>
    </source>
</evidence>
<evidence type="ECO:0000256" key="9">
    <source>
        <dbReference type="ARBA" id="ARBA00022967"/>
    </source>
</evidence>
<dbReference type="EC" id="7.1.1.2" evidence="3"/>
<keyword evidence="10" id="KW-0249">Electron transport</keyword>
<feature type="transmembrane region" description="Helical" evidence="18">
    <location>
        <begin position="185"/>
        <end position="213"/>
    </location>
</feature>
<keyword evidence="8" id="KW-0999">Mitochondrion inner membrane</keyword>
<keyword evidence="15 18" id="KW-0472">Membrane</keyword>
<feature type="transmembrane region" description="Helical" evidence="18">
    <location>
        <begin position="6"/>
        <end position="27"/>
    </location>
</feature>
<evidence type="ECO:0000256" key="10">
    <source>
        <dbReference type="ARBA" id="ARBA00022982"/>
    </source>
</evidence>
<dbReference type="InterPro" id="IPR001750">
    <property type="entry name" value="ND/Mrp_TM"/>
</dbReference>
<comment type="subcellular location">
    <subcellularLocation>
        <location evidence="1">Mitochondrion inner membrane</location>
        <topology evidence="1">Multi-pass membrane protein</topology>
    </subcellularLocation>
</comment>
<evidence type="ECO:0000256" key="12">
    <source>
        <dbReference type="ARBA" id="ARBA00023027"/>
    </source>
</evidence>
<reference evidence="20" key="2">
    <citation type="journal article" date="2004" name="Mol. Phylogenet. Evol.">
        <title>Phylogenetic relationships among Opisthobranchia (Mollusca: Gastropoda) based on mitochondrial cox 1, trnV, and rrnL genes.</title>
        <authorList>
            <person name="Grande C."/>
            <person name="Templado J."/>
            <person name="Cervera J.L."/>
            <person name="Zardoya R."/>
        </authorList>
    </citation>
    <scope>NUCLEOTIDE SEQUENCE</scope>
</reference>
<keyword evidence="14 20" id="KW-0496">Mitochondrion</keyword>
<evidence type="ECO:0000256" key="15">
    <source>
        <dbReference type="ARBA" id="ARBA00023136"/>
    </source>
</evidence>
<evidence type="ECO:0000256" key="3">
    <source>
        <dbReference type="ARBA" id="ARBA00012944"/>
    </source>
</evidence>
<feature type="transmembrane region" description="Helical" evidence="18">
    <location>
        <begin position="256"/>
        <end position="278"/>
    </location>
</feature>
<dbReference type="InterPro" id="IPR050175">
    <property type="entry name" value="Complex_I_Subunit_2"/>
</dbReference>
<name>B3DFE6_9GAST</name>
<feature type="domain" description="NADH:quinone oxidoreductase/Mrp antiporter transmembrane" evidence="19">
    <location>
        <begin position="22"/>
        <end position="201"/>
    </location>
</feature>
<geneLocation type="mitochondrion" evidence="20"/>
<sequence length="311" mass="33793">MASANVLFICLLFLGPLVSISASNWVICWVGIELSFLGLIPLLFLSNSYMSLNKESSLKYFCVQALGSAFLFISGMVMYMGLSDSKIFESMFLLSLCIKLGVFPGHFWVPSVLAGLEWVPSYLLLSIQKVAPLALMANFLGSHTFFQSSALVLGGLSALVGGLIGNNQTSVRAMIGASSVAHTGWVIIGAICGCLWIYFGIYCVVLGLSMFCLWEGNAMASSMSLLSLSGLPPFIMFIGKWSIIKAALWDSVSMSFLVLPLLGTVISLVFYLKFTYSFYLDSTKFKGSSLSSFLSLSMFNFIGVIYLVMVV</sequence>
<evidence type="ECO:0000256" key="2">
    <source>
        <dbReference type="ARBA" id="ARBA00007012"/>
    </source>
</evidence>
<keyword evidence="13" id="KW-0830">Ubiquinone</keyword>
<dbReference type="GO" id="GO:0006120">
    <property type="term" value="P:mitochondrial electron transport, NADH to ubiquinone"/>
    <property type="evidence" value="ECO:0007669"/>
    <property type="project" value="TreeGrafter"/>
</dbReference>
<evidence type="ECO:0000256" key="16">
    <source>
        <dbReference type="ARBA" id="ARBA00031028"/>
    </source>
</evidence>
<evidence type="ECO:0000256" key="8">
    <source>
        <dbReference type="ARBA" id="ARBA00022792"/>
    </source>
</evidence>
<evidence type="ECO:0000259" key="19">
    <source>
        <dbReference type="Pfam" id="PF00361"/>
    </source>
</evidence>
<dbReference type="AlphaFoldDB" id="B3DFE6"/>
<dbReference type="GO" id="GO:0005743">
    <property type="term" value="C:mitochondrial inner membrane"/>
    <property type="evidence" value="ECO:0007669"/>
    <property type="project" value="UniProtKB-SubCell"/>
</dbReference>
<evidence type="ECO:0000256" key="17">
    <source>
        <dbReference type="ARBA" id="ARBA00049551"/>
    </source>
</evidence>
<dbReference type="EMBL" id="AY345049">
    <property type="protein sequence ID" value="ACE62833.1"/>
    <property type="molecule type" value="Genomic_DNA"/>
</dbReference>
<reference evidence="20" key="1">
    <citation type="journal article" date="2004" name="Mol. Biol. Evol.">
        <title>Molecular phylogeny of euthyneura (mollusca: gastropoda).</title>
        <authorList>
            <person name="Grande C."/>
            <person name="Templado J."/>
            <person name="Cervera J.L."/>
            <person name="Zardoya R."/>
        </authorList>
    </citation>
    <scope>NUCLEOTIDE SEQUENCE</scope>
</reference>
<evidence type="ECO:0000256" key="13">
    <source>
        <dbReference type="ARBA" id="ARBA00023075"/>
    </source>
</evidence>
<accession>B3DFE6</accession>
<evidence type="ECO:0000256" key="5">
    <source>
        <dbReference type="ARBA" id="ARBA00022448"/>
    </source>
</evidence>
<organism evidence="20">
    <name type="scientific">Siphonaria pectinata</name>
    <dbReference type="NCBI Taxonomy" id="57642"/>
    <lineage>
        <taxon>Eukaryota</taxon>
        <taxon>Metazoa</taxon>
        <taxon>Spiralia</taxon>
        <taxon>Lophotrochozoa</taxon>
        <taxon>Mollusca</taxon>
        <taxon>Gastropoda</taxon>
        <taxon>Heterobranchia</taxon>
        <taxon>Euthyneura</taxon>
        <taxon>Panpulmonata</taxon>
        <taxon>Siphonarimorpha</taxon>
        <taxon>Siphonariida</taxon>
        <taxon>Siphonarioidea</taxon>
        <taxon>Siphonariidae</taxon>
        <taxon>Siphonaria</taxon>
    </lineage>
</organism>